<organism evidence="3 4">
    <name type="scientific">Streptomyces boluensis</name>
    <dbReference type="NCBI Taxonomy" id="1775135"/>
    <lineage>
        <taxon>Bacteria</taxon>
        <taxon>Bacillati</taxon>
        <taxon>Actinomycetota</taxon>
        <taxon>Actinomycetes</taxon>
        <taxon>Kitasatosporales</taxon>
        <taxon>Streptomycetaceae</taxon>
        <taxon>Streptomyces</taxon>
    </lineage>
</organism>
<evidence type="ECO:0000313" key="3">
    <source>
        <dbReference type="EMBL" id="NBE56540.1"/>
    </source>
</evidence>
<evidence type="ECO:0008006" key="5">
    <source>
        <dbReference type="Google" id="ProtNLM"/>
    </source>
</evidence>
<feature type="transmembrane region" description="Helical" evidence="2">
    <location>
        <begin position="190"/>
        <end position="212"/>
    </location>
</feature>
<keyword evidence="4" id="KW-1185">Reference proteome</keyword>
<sequence>MTDVRSPLRAFRAALFAAVGVPLAAVGHSSMSGRDLPFGALLLAFAVTAVVAWCVGHRRRGVPSLATGLLGMQAALHLAFSGAQAHAGPPRGPTGTAGGPMRTGDPMGPGSSMAAGGPTGADAAMGHGGPTAYGNVTSYGDAAYGGGAEHGAALAGHGASMGHNSLGMLAVHLLAALVCALWLARGEAAFLQLLAAVDSLAFAPLRLLLAVVRPPARCPAARRPRPRPTARPRTAVLAYTVSRRGPPRAYVPFRHAPMAP</sequence>
<keyword evidence="2" id="KW-0812">Transmembrane</keyword>
<feature type="transmembrane region" description="Helical" evidence="2">
    <location>
        <begin position="36"/>
        <end position="55"/>
    </location>
</feature>
<name>A0A964UYE9_9ACTN</name>
<keyword evidence="2" id="KW-0472">Membrane</keyword>
<dbReference type="OrthoDB" id="4214856at2"/>
<dbReference type="AlphaFoldDB" id="A0A964UYE9"/>
<evidence type="ECO:0000256" key="2">
    <source>
        <dbReference type="SAM" id="Phobius"/>
    </source>
</evidence>
<proteinExistence type="predicted"/>
<evidence type="ECO:0000256" key="1">
    <source>
        <dbReference type="SAM" id="MobiDB-lite"/>
    </source>
</evidence>
<reference evidence="3" key="1">
    <citation type="submission" date="2020-01" db="EMBL/GenBank/DDBJ databases">
        <title>Whole-genome analyses of novel actinobacteria.</title>
        <authorList>
            <person name="Sahin N."/>
        </authorList>
    </citation>
    <scope>NUCLEOTIDE SEQUENCE</scope>
    <source>
        <strain evidence="3">YC537</strain>
    </source>
</reference>
<protein>
    <recommendedName>
        <fullName evidence="5">Integral-membrane protein</fullName>
    </recommendedName>
</protein>
<dbReference type="Proteomes" id="UP000598297">
    <property type="component" value="Unassembled WGS sequence"/>
</dbReference>
<keyword evidence="2" id="KW-1133">Transmembrane helix</keyword>
<accession>A0A964UYE9</accession>
<evidence type="ECO:0000313" key="4">
    <source>
        <dbReference type="Proteomes" id="UP000598297"/>
    </source>
</evidence>
<comment type="caution">
    <text evidence="3">The sequence shown here is derived from an EMBL/GenBank/DDBJ whole genome shotgun (WGS) entry which is preliminary data.</text>
</comment>
<feature type="transmembrane region" description="Helical" evidence="2">
    <location>
        <begin position="12"/>
        <end position="30"/>
    </location>
</feature>
<dbReference type="EMBL" id="JAAAHS010000515">
    <property type="protein sequence ID" value="NBE56540.1"/>
    <property type="molecule type" value="Genomic_DNA"/>
</dbReference>
<feature type="region of interest" description="Disordered" evidence="1">
    <location>
        <begin position="84"/>
        <end position="121"/>
    </location>
</feature>
<gene>
    <name evidence="3" type="ORF">GUY60_34950</name>
</gene>
<dbReference type="RefSeq" id="WP_161705312.1">
    <property type="nucleotide sequence ID" value="NZ_JAAAHS010000515.1"/>
</dbReference>
<feature type="transmembrane region" description="Helical" evidence="2">
    <location>
        <begin position="166"/>
        <end position="184"/>
    </location>
</feature>